<gene>
    <name evidence="3" type="primary">LOC105909265</name>
</gene>
<dbReference type="SMART" id="SM01276">
    <property type="entry name" value="M60-like"/>
    <property type="match status" value="1"/>
</dbReference>
<dbReference type="Gene3D" id="1.10.390.30">
    <property type="entry name" value="Peptidase M60, enhancin-like domain 3"/>
    <property type="match status" value="1"/>
</dbReference>
<dbReference type="RefSeq" id="XP_012693333.2">
    <property type="nucleotide sequence ID" value="XM_012837879.2"/>
</dbReference>
<dbReference type="GO" id="GO:0044325">
    <property type="term" value="F:transmembrane transporter binding"/>
    <property type="evidence" value="ECO:0007669"/>
    <property type="project" value="TreeGrafter"/>
</dbReference>
<dbReference type="InterPro" id="IPR031161">
    <property type="entry name" value="Peptidase_M60_dom"/>
</dbReference>
<dbReference type="FunFam" id="3.40.390.80:FF:000001">
    <property type="entry name" value="TRPM8 channel-associated factor 1"/>
    <property type="match status" value="1"/>
</dbReference>
<dbReference type="AlphaFoldDB" id="A0A6P3WA49"/>
<dbReference type="PROSITE" id="PS51723">
    <property type="entry name" value="PEPTIDASE_M60"/>
    <property type="match status" value="1"/>
</dbReference>
<dbReference type="PANTHER" id="PTHR15730">
    <property type="entry name" value="EXPERIMENTAL AUTOIMMUNE PROSTATITIS ANTIGEN 2-RELATED"/>
    <property type="match status" value="1"/>
</dbReference>
<dbReference type="Pfam" id="PF13402">
    <property type="entry name" value="Peptidase_M60"/>
    <property type="match status" value="1"/>
</dbReference>
<dbReference type="KEGG" id="char:105909265"/>
<proteinExistence type="predicted"/>
<dbReference type="Proteomes" id="UP000515152">
    <property type="component" value="Chromosome 9"/>
</dbReference>
<evidence type="ECO:0000313" key="3">
    <source>
        <dbReference type="RefSeq" id="XP_012693333.2"/>
    </source>
</evidence>
<dbReference type="Pfam" id="PF17291">
    <property type="entry name" value="M60-like_N"/>
    <property type="match status" value="1"/>
</dbReference>
<dbReference type="GO" id="GO:0005886">
    <property type="term" value="C:plasma membrane"/>
    <property type="evidence" value="ECO:0007669"/>
    <property type="project" value="TreeGrafter"/>
</dbReference>
<evidence type="ECO:0000259" key="1">
    <source>
        <dbReference type="PROSITE" id="PS51723"/>
    </source>
</evidence>
<feature type="domain" description="Peptidase M60" evidence="1">
    <location>
        <begin position="5"/>
        <end position="303"/>
    </location>
</feature>
<reference evidence="3" key="1">
    <citation type="submission" date="2025-08" db="UniProtKB">
        <authorList>
            <consortium name="RefSeq"/>
        </authorList>
    </citation>
    <scope>IDENTIFICATION</scope>
</reference>
<sequence length="377" mass="43213">MADHEEWISTGLYLSPGMKTDIEFPPHLVGKNWMVQIGCQSDNFRKKDVLKRAPVVCERFPVDDDIVQVWNLWGGLIYLVAPPKFQVQRGAEIVVRTAVQAPYYKSGETTVYHWLMSIRGYPAPWAELEFENLIITLNSEFIRDLERPDLVAEQWDAVMRGMADLAAKPAKFPRKERFVADVQISAGFMHAGYPIMMQAPSAPDLLKLTGKKDPWGPIHELGHNQQLHVWEFSSHTGEATNNLWSVFILETVYGLQWSDALGELKPSNRSRRIQDYIKGGRKLEDWSVFVALETYLQLQEKFGWDAFKRFFGAYHNMEGVPHDKTGKMNTFVETFSKVVNRNLTSFFKAWGWPIEAATEEKLSGLPAWSDHPMAQYA</sequence>
<dbReference type="InterPro" id="IPR042279">
    <property type="entry name" value="Pep_M60_3"/>
</dbReference>
<organism evidence="2 3">
    <name type="scientific">Clupea harengus</name>
    <name type="common">Atlantic herring</name>
    <dbReference type="NCBI Taxonomy" id="7950"/>
    <lineage>
        <taxon>Eukaryota</taxon>
        <taxon>Metazoa</taxon>
        <taxon>Chordata</taxon>
        <taxon>Craniata</taxon>
        <taxon>Vertebrata</taxon>
        <taxon>Euteleostomi</taxon>
        <taxon>Actinopterygii</taxon>
        <taxon>Neopterygii</taxon>
        <taxon>Teleostei</taxon>
        <taxon>Clupei</taxon>
        <taxon>Clupeiformes</taxon>
        <taxon>Clupeoidei</taxon>
        <taxon>Clupeidae</taxon>
        <taxon>Clupea</taxon>
    </lineage>
</organism>
<accession>A0A6P3WA49</accession>
<dbReference type="GO" id="GO:0090314">
    <property type="term" value="P:positive regulation of protein targeting to membrane"/>
    <property type="evidence" value="ECO:0007669"/>
    <property type="project" value="TreeGrafter"/>
</dbReference>
<dbReference type="PANTHER" id="PTHR15730:SF5">
    <property type="entry name" value="SI:CH211-210B2.2-RELATED"/>
    <property type="match status" value="1"/>
</dbReference>
<dbReference type="InterPro" id="IPR051244">
    <property type="entry name" value="TCAF"/>
</dbReference>
<evidence type="ECO:0000313" key="2">
    <source>
        <dbReference type="Proteomes" id="UP000515152"/>
    </source>
</evidence>
<dbReference type="GeneID" id="105909265"/>
<keyword evidence="2" id="KW-1185">Reference proteome</keyword>
<dbReference type="Gene3D" id="3.40.390.80">
    <property type="entry name" value="Peptidase M60, enhancin-like domain 2"/>
    <property type="match status" value="1"/>
</dbReference>
<name>A0A6P3WA49_CLUHA</name>
<dbReference type="OrthoDB" id="10260387at2759"/>
<protein>
    <submittedName>
        <fullName evidence="3">TRPM8 channel-associated factor homolog</fullName>
    </submittedName>
</protein>
<dbReference type="InterPro" id="IPR035423">
    <property type="entry name" value="M60-like_N"/>
</dbReference>